<dbReference type="SMART" id="SM00812">
    <property type="entry name" value="Alpha_L_fucos"/>
    <property type="match status" value="1"/>
</dbReference>
<keyword evidence="4" id="KW-0732">Signal</keyword>
<dbReference type="PANTHER" id="PTHR10030">
    <property type="entry name" value="ALPHA-L-FUCOSIDASE"/>
    <property type="match status" value="1"/>
</dbReference>
<dbReference type="PIRSF" id="PIRSF001092">
    <property type="entry name" value="Alpha-L-fucosidase"/>
    <property type="match status" value="1"/>
</dbReference>
<proteinExistence type="inferred from homology"/>
<dbReference type="Gene3D" id="3.20.20.80">
    <property type="entry name" value="Glycosidases"/>
    <property type="match status" value="1"/>
</dbReference>
<dbReference type="InterPro" id="IPR057739">
    <property type="entry name" value="Glyco_hydro_29_N"/>
</dbReference>
<feature type="site" description="May be important for catalysis" evidence="7">
    <location>
        <position position="245"/>
    </location>
</feature>
<name>B2JAB4_NOSP7</name>
<reference evidence="9 10" key="2">
    <citation type="journal article" date="2013" name="Plant Physiol.">
        <title>A Nostoc punctiforme Sugar Transporter Necessary to Establish a Cyanobacterium-Plant Symbiosis.</title>
        <authorList>
            <person name="Ekman M."/>
            <person name="Picossi S."/>
            <person name="Campbell E.L."/>
            <person name="Meeks J.C."/>
            <person name="Flores E."/>
        </authorList>
    </citation>
    <scope>NUCLEOTIDE SEQUENCE [LARGE SCALE GENOMIC DNA]</scope>
    <source>
        <strain evidence="10">ATCC 29133 / PCC 73102</strain>
    </source>
</reference>
<gene>
    <name evidence="9" type="ordered locus">Npun_R5893</name>
</gene>
<evidence type="ECO:0000256" key="2">
    <source>
        <dbReference type="ARBA" id="ARBA00007951"/>
    </source>
</evidence>
<dbReference type="InterPro" id="IPR000933">
    <property type="entry name" value="Glyco_hydro_29"/>
</dbReference>
<feature type="domain" description="Glycoside hydrolase family 29 N-terminal" evidence="8">
    <location>
        <begin position="2"/>
        <end position="313"/>
    </location>
</feature>
<evidence type="ECO:0000256" key="5">
    <source>
        <dbReference type="ARBA" id="ARBA00022801"/>
    </source>
</evidence>
<protein>
    <recommendedName>
        <fullName evidence="3">alpha-L-fucosidase</fullName>
        <ecNumber evidence="3">3.2.1.51</ecNumber>
    </recommendedName>
</protein>
<evidence type="ECO:0000313" key="10">
    <source>
        <dbReference type="Proteomes" id="UP000001191"/>
    </source>
</evidence>
<evidence type="ECO:0000256" key="4">
    <source>
        <dbReference type="ARBA" id="ARBA00022729"/>
    </source>
</evidence>
<dbReference type="GO" id="GO:0006004">
    <property type="term" value="P:fucose metabolic process"/>
    <property type="evidence" value="ECO:0007669"/>
    <property type="project" value="InterPro"/>
</dbReference>
<accession>B2JAB4</accession>
<dbReference type="EnsemblBacteria" id="ACC84189">
    <property type="protein sequence ID" value="ACC84189"/>
    <property type="gene ID" value="Npun_R5893"/>
</dbReference>
<comment type="function">
    <text evidence="1">Alpha-L-fucosidase is responsible for hydrolyzing the alpha-1,6-linked fucose joined to the reducing-end N-acetylglucosamine of the carbohydrate moieties of glycoproteins.</text>
</comment>
<dbReference type="RefSeq" id="WP_012412132.1">
    <property type="nucleotide sequence ID" value="NC_010628.1"/>
</dbReference>
<reference evidence="10" key="1">
    <citation type="submission" date="2008-04" db="EMBL/GenBank/DDBJ databases">
        <title>Complete sequence of chromosome of Nostoc punctiforme ATCC 29133.</title>
        <authorList>
            <consortium name="US DOE Joint Genome Institute"/>
            <person name="Copeland A."/>
            <person name="Lucas S."/>
            <person name="Lapidus A."/>
            <person name="Glavina del Rio T."/>
            <person name="Dalin E."/>
            <person name="Tice H."/>
            <person name="Pitluck S."/>
            <person name="Chain P."/>
            <person name="Malfatti S."/>
            <person name="Shin M."/>
            <person name="Vergez L."/>
            <person name="Schmutz J."/>
            <person name="Larimer F."/>
            <person name="Land M."/>
            <person name="Hauser L."/>
            <person name="Kyrpides N."/>
            <person name="Kim E."/>
            <person name="Meeks J.C."/>
            <person name="Elhai J."/>
            <person name="Campbell E.L."/>
            <person name="Thiel T."/>
            <person name="Longmire J."/>
            <person name="Potts M."/>
            <person name="Atlas R."/>
        </authorList>
    </citation>
    <scope>NUCLEOTIDE SEQUENCE [LARGE SCALE GENOMIC DNA]</scope>
    <source>
        <strain evidence="10">ATCC 29133 / PCC 73102</strain>
    </source>
</reference>
<dbReference type="STRING" id="63737.Npun_R5893"/>
<evidence type="ECO:0000256" key="3">
    <source>
        <dbReference type="ARBA" id="ARBA00012662"/>
    </source>
</evidence>
<dbReference type="OrthoDB" id="107551at2"/>
<dbReference type="PANTHER" id="PTHR10030:SF37">
    <property type="entry name" value="ALPHA-L-FUCOSIDASE-RELATED"/>
    <property type="match status" value="1"/>
</dbReference>
<dbReference type="Pfam" id="PF01120">
    <property type="entry name" value="Alpha_L_fucos"/>
    <property type="match status" value="1"/>
</dbReference>
<dbReference type="EMBL" id="CP001037">
    <property type="protein sequence ID" value="ACC84189.1"/>
    <property type="molecule type" value="Genomic_DNA"/>
</dbReference>
<dbReference type="KEGG" id="npu:Npun_R5893"/>
<dbReference type="GO" id="GO:0004560">
    <property type="term" value="F:alpha-L-fucosidase activity"/>
    <property type="evidence" value="ECO:0007669"/>
    <property type="project" value="UniProtKB-EC"/>
</dbReference>
<dbReference type="AlphaFoldDB" id="B2JAB4"/>
<organism evidence="9 10">
    <name type="scientific">Nostoc punctiforme (strain ATCC 29133 / PCC 73102)</name>
    <dbReference type="NCBI Taxonomy" id="63737"/>
    <lineage>
        <taxon>Bacteria</taxon>
        <taxon>Bacillati</taxon>
        <taxon>Cyanobacteriota</taxon>
        <taxon>Cyanophyceae</taxon>
        <taxon>Nostocales</taxon>
        <taxon>Nostocaceae</taxon>
        <taxon>Nostoc</taxon>
    </lineage>
</organism>
<dbReference type="InterPro" id="IPR017853">
    <property type="entry name" value="GH"/>
</dbReference>
<dbReference type="GO" id="GO:0005764">
    <property type="term" value="C:lysosome"/>
    <property type="evidence" value="ECO:0007669"/>
    <property type="project" value="TreeGrafter"/>
</dbReference>
<evidence type="ECO:0000259" key="8">
    <source>
        <dbReference type="Pfam" id="PF01120"/>
    </source>
</evidence>
<evidence type="ECO:0000313" key="9">
    <source>
        <dbReference type="EMBL" id="ACC84189.1"/>
    </source>
</evidence>
<sequence length="423" mass="48538">MMNNWFDTARLGMFIHWGHSSQQGCELSWPLVGGVFSLPFCKDIPVERYHYTANTFNPQQYNPQEWAHLAKSLGMKYAILTAKHHNGFALFHTQESDFSIASAPYKKDIVREYIEAMRSVGLRIGLYFSLSDWHHPDYPAFTEAAKPYRFDQLPQPTAQQWERYIQFMFNQIRELLTNYGQIDIIWFDGSWERTPEQWQAQNLAKMIRDLQPNILINDRLPNCGDFETPEQFIPPHPPDHPWETCLTINESWGYNSDDHCFKSSRQLIHTLCEVAGKGGNLLLNVSPMGNGQIPPEQLERLKDIADWMESHSESILDTTPGLEPWQFYGPSTRKGVRASRAGGDRIYLHLLMKPYETISVRGIPIKRVKSVFVLADSTALTYTSRCAIIDSILNPNPLGELTIDIPESVINPYVTVICIDIDS</sequence>
<evidence type="ECO:0000256" key="1">
    <source>
        <dbReference type="ARBA" id="ARBA00004071"/>
    </source>
</evidence>
<dbReference type="eggNOG" id="COG3669">
    <property type="taxonomic scope" value="Bacteria"/>
</dbReference>
<evidence type="ECO:0000256" key="6">
    <source>
        <dbReference type="ARBA" id="ARBA00023295"/>
    </source>
</evidence>
<dbReference type="CAZy" id="GH29">
    <property type="family name" value="Glycoside Hydrolase Family 29"/>
</dbReference>
<dbReference type="PRINTS" id="PR00741">
    <property type="entry name" value="GLHYDRLASE29"/>
</dbReference>
<dbReference type="EC" id="3.2.1.51" evidence="3"/>
<dbReference type="GO" id="GO:0016139">
    <property type="term" value="P:glycoside catabolic process"/>
    <property type="evidence" value="ECO:0007669"/>
    <property type="project" value="TreeGrafter"/>
</dbReference>
<keyword evidence="10" id="KW-1185">Reference proteome</keyword>
<comment type="similarity">
    <text evidence="2">Belongs to the glycosyl hydrolase 29 family.</text>
</comment>
<dbReference type="Proteomes" id="UP000001191">
    <property type="component" value="Chromosome"/>
</dbReference>
<dbReference type="InterPro" id="IPR016286">
    <property type="entry name" value="FUC_metazoa-typ"/>
</dbReference>
<keyword evidence="5 9" id="KW-0378">Hydrolase</keyword>
<keyword evidence="6 9" id="KW-0326">Glycosidase</keyword>
<dbReference type="SUPFAM" id="SSF51445">
    <property type="entry name" value="(Trans)glycosidases"/>
    <property type="match status" value="1"/>
</dbReference>
<evidence type="ECO:0000256" key="7">
    <source>
        <dbReference type="PIRSR" id="PIRSR001092-1"/>
    </source>
</evidence>
<dbReference type="HOGENOM" id="CLU_002934_0_2_3"/>